<protein>
    <submittedName>
        <fullName evidence="1">Uncharacterized protein</fullName>
    </submittedName>
</protein>
<dbReference type="Proteomes" id="UP000269396">
    <property type="component" value="Unassembled WGS sequence"/>
</dbReference>
<gene>
    <name evidence="1" type="ORF">SMTD_LOCUS17142</name>
</gene>
<evidence type="ECO:0000313" key="2">
    <source>
        <dbReference type="Proteomes" id="UP000269396"/>
    </source>
</evidence>
<name>A0A183PS06_9TREM</name>
<accession>A0A183PS06</accession>
<proteinExistence type="predicted"/>
<evidence type="ECO:0000313" key="1">
    <source>
        <dbReference type="EMBL" id="VDP73294.1"/>
    </source>
</evidence>
<reference evidence="1 2" key="1">
    <citation type="submission" date="2018-11" db="EMBL/GenBank/DDBJ databases">
        <authorList>
            <consortium name="Pathogen Informatics"/>
        </authorList>
    </citation>
    <scope>NUCLEOTIDE SEQUENCE [LARGE SCALE GENOMIC DNA]</scope>
    <source>
        <strain>Denwood</strain>
        <strain evidence="2">Zambia</strain>
    </source>
</reference>
<dbReference type="AlphaFoldDB" id="A0A183PS06"/>
<sequence>MRRYDLEVLWISETHWTQAGKQRLASGELLSYSGHKEENAPHTQGVVLMLSKQAQNALIGWESHGPTIIKACFKTQKEGISMNIIQCNAPTNDYNEDAKDQFYNRLQSIVEKYPKTGPDHSDGRFQHQERRYKKAAINTSRARAAKAEAQAEYTEVNKLVKRSIRTNKRKYVEDLAMTSEKAGTQSNCQPTPRSEISVQMSREFYCLMGQKPGELQKLSSIKYKCLLTVVYAKYFGSVGQTRSATTYCGREQTRSQWRKKSGRSAESG</sequence>
<organism evidence="1 2">
    <name type="scientific">Schistosoma mattheei</name>
    <dbReference type="NCBI Taxonomy" id="31246"/>
    <lineage>
        <taxon>Eukaryota</taxon>
        <taxon>Metazoa</taxon>
        <taxon>Spiralia</taxon>
        <taxon>Lophotrochozoa</taxon>
        <taxon>Platyhelminthes</taxon>
        <taxon>Trematoda</taxon>
        <taxon>Digenea</taxon>
        <taxon>Strigeidida</taxon>
        <taxon>Schistosomatoidea</taxon>
        <taxon>Schistosomatidae</taxon>
        <taxon>Schistosoma</taxon>
    </lineage>
</organism>
<dbReference type="STRING" id="31246.A0A183PS06"/>
<keyword evidence="2" id="KW-1185">Reference proteome</keyword>
<dbReference type="EMBL" id="UZAL01038262">
    <property type="protein sequence ID" value="VDP73294.1"/>
    <property type="molecule type" value="Genomic_DNA"/>
</dbReference>